<evidence type="ECO:0000259" key="3">
    <source>
        <dbReference type="Pfam" id="PF00881"/>
    </source>
</evidence>
<comment type="caution">
    <text evidence="4">The sequence shown here is derived from an EMBL/GenBank/DDBJ whole genome shotgun (WGS) entry which is preliminary data.</text>
</comment>
<dbReference type="InterPro" id="IPR029479">
    <property type="entry name" value="Nitroreductase"/>
</dbReference>
<dbReference type="AlphaFoldDB" id="A0A2T6BZB6"/>
<evidence type="ECO:0000313" key="5">
    <source>
        <dbReference type="Proteomes" id="UP000244090"/>
    </source>
</evidence>
<dbReference type="Gene3D" id="3.40.109.10">
    <property type="entry name" value="NADH Oxidase"/>
    <property type="match status" value="1"/>
</dbReference>
<accession>A0A2T6BZB6</accession>
<proteinExistence type="inferred from homology"/>
<dbReference type="Proteomes" id="UP000244090">
    <property type="component" value="Unassembled WGS sequence"/>
</dbReference>
<protein>
    <submittedName>
        <fullName evidence="4">Nitroreductase</fullName>
    </submittedName>
</protein>
<evidence type="ECO:0000256" key="2">
    <source>
        <dbReference type="ARBA" id="ARBA00023002"/>
    </source>
</evidence>
<dbReference type="GO" id="GO:0016491">
    <property type="term" value="F:oxidoreductase activity"/>
    <property type="evidence" value="ECO:0007669"/>
    <property type="project" value="UniProtKB-KW"/>
</dbReference>
<dbReference type="PANTHER" id="PTHR43673:SF10">
    <property type="entry name" value="NADH DEHYDROGENASE_NAD(P)H NITROREDUCTASE XCC3605-RELATED"/>
    <property type="match status" value="1"/>
</dbReference>
<dbReference type="PANTHER" id="PTHR43673">
    <property type="entry name" value="NAD(P)H NITROREDUCTASE YDGI-RELATED"/>
    <property type="match status" value="1"/>
</dbReference>
<dbReference type="OrthoDB" id="9809288at2"/>
<comment type="similarity">
    <text evidence="1">Belongs to the nitroreductase family.</text>
</comment>
<keyword evidence="5" id="KW-1185">Reference proteome</keyword>
<dbReference type="SUPFAM" id="SSF55469">
    <property type="entry name" value="FMN-dependent nitroreductase-like"/>
    <property type="match status" value="1"/>
</dbReference>
<evidence type="ECO:0000313" key="4">
    <source>
        <dbReference type="EMBL" id="PTX61398.1"/>
    </source>
</evidence>
<evidence type="ECO:0000256" key="1">
    <source>
        <dbReference type="ARBA" id="ARBA00007118"/>
    </source>
</evidence>
<dbReference type="Pfam" id="PF00881">
    <property type="entry name" value="Nitroreductase"/>
    <property type="match status" value="1"/>
</dbReference>
<keyword evidence="2" id="KW-0560">Oxidoreductase</keyword>
<organism evidence="4 5">
    <name type="scientific">Kordia periserrulae</name>
    <dbReference type="NCBI Taxonomy" id="701523"/>
    <lineage>
        <taxon>Bacteria</taxon>
        <taxon>Pseudomonadati</taxon>
        <taxon>Bacteroidota</taxon>
        <taxon>Flavobacteriia</taxon>
        <taxon>Flavobacteriales</taxon>
        <taxon>Flavobacteriaceae</taxon>
        <taxon>Kordia</taxon>
    </lineage>
</organism>
<dbReference type="EMBL" id="QBKT01000004">
    <property type="protein sequence ID" value="PTX61398.1"/>
    <property type="molecule type" value="Genomic_DNA"/>
</dbReference>
<dbReference type="RefSeq" id="WP_108114643.1">
    <property type="nucleotide sequence ID" value="NZ_QBKT01000004.1"/>
</dbReference>
<dbReference type="InterPro" id="IPR000415">
    <property type="entry name" value="Nitroreductase-like"/>
</dbReference>
<name>A0A2T6BZB6_9FLAO</name>
<sequence length="243" mass="28013">MNPEKTVSEAIQYRRSVRVFDKDIDIDAEKVKNCLKNAVLAPTSSNLQLWEFYHITDETMLKQMTEACLGQNAAKTAKQLVVVVTRKDKWRQRAKANIQFYEQLFDKPKEEYSRREKFAINYYKKLIPTIYPDFLGIYGWLKYAVFNVIGLFRPVYRQVRLSDLRIVAHKSAGLAAQNFMISMAAIGYDTCPMEGSDTLRVKKLLKLPRGAEINMVIGCGVRSENGIYGPRFRVPFDATYTKI</sequence>
<feature type="domain" description="Nitroreductase" evidence="3">
    <location>
        <begin position="11"/>
        <end position="220"/>
    </location>
</feature>
<gene>
    <name evidence="4" type="ORF">C8N46_10441</name>
</gene>
<reference evidence="4 5" key="1">
    <citation type="submission" date="2018-04" db="EMBL/GenBank/DDBJ databases">
        <title>Genomic Encyclopedia of Archaeal and Bacterial Type Strains, Phase II (KMG-II): from individual species to whole genera.</title>
        <authorList>
            <person name="Goeker M."/>
        </authorList>
    </citation>
    <scope>NUCLEOTIDE SEQUENCE [LARGE SCALE GENOMIC DNA]</scope>
    <source>
        <strain evidence="4 5">DSM 25731</strain>
    </source>
</reference>